<evidence type="ECO:0000313" key="7">
    <source>
        <dbReference type="EMBL" id="SMD31103.1"/>
    </source>
</evidence>
<dbReference type="PROSITE" id="PS00721">
    <property type="entry name" value="FTHFS_1"/>
    <property type="match status" value="1"/>
</dbReference>
<dbReference type="NCBIfam" id="NF010030">
    <property type="entry name" value="PRK13505.1"/>
    <property type="match status" value="1"/>
</dbReference>
<evidence type="ECO:0000256" key="4">
    <source>
        <dbReference type="ARBA" id="ARBA00022741"/>
    </source>
</evidence>
<keyword evidence="8" id="KW-1185">Reference proteome</keyword>
<dbReference type="SUPFAM" id="SSF52540">
    <property type="entry name" value="P-loop containing nucleoside triphosphate hydrolases"/>
    <property type="match status" value="1"/>
</dbReference>
<evidence type="ECO:0000256" key="3">
    <source>
        <dbReference type="ARBA" id="ARBA00022598"/>
    </source>
</evidence>
<gene>
    <name evidence="6" type="primary">fhs</name>
    <name evidence="7" type="ORF">SAMN02745355_1023</name>
</gene>
<dbReference type="GO" id="GO:0004329">
    <property type="term" value="F:formate-tetrahydrofolate ligase activity"/>
    <property type="evidence" value="ECO:0007669"/>
    <property type="project" value="UniProtKB-UniRule"/>
</dbReference>
<keyword evidence="5 6" id="KW-0067">ATP-binding</keyword>
<dbReference type="GO" id="GO:0005524">
    <property type="term" value="F:ATP binding"/>
    <property type="evidence" value="ECO:0007669"/>
    <property type="project" value="UniProtKB-UniRule"/>
</dbReference>
<dbReference type="AlphaFoldDB" id="A0A8G2FX66"/>
<dbReference type="InterPro" id="IPR020628">
    <property type="entry name" value="Formate_THF_ligase_CS"/>
</dbReference>
<evidence type="ECO:0000256" key="2">
    <source>
        <dbReference type="ARBA" id="ARBA00022563"/>
    </source>
</evidence>
<dbReference type="InterPro" id="IPR000559">
    <property type="entry name" value="Formate_THF_ligase"/>
</dbReference>
<evidence type="ECO:0000256" key="1">
    <source>
        <dbReference type="ARBA" id="ARBA00004777"/>
    </source>
</evidence>
<accession>A0A8G2FX66</accession>
<proteinExistence type="inferred from homology"/>
<keyword evidence="2 6" id="KW-0554">One-carbon metabolism</keyword>
<keyword evidence="4 6" id="KW-0547">Nucleotide-binding</keyword>
<sequence>MKNISEIINIPEDYYDLYGRYIAKINLNVLDYLKNKRYGKLILVTAMTPTPAGEGKTTTAIGLGNALKLLGKNAGIAIREPSLGPCFGVKGGATGGGKSTVEPSNKINLMFTGDFPAVSAAHNLLSAVINNHMYHGNELKLDPKNIVFPRTIDMDDRSLRSIIVGSGDRSTGVMMNDKYVITAASEVMAILALSRNYNELKQRLGNIMIGYNLNKAPIFARDLKVHGAMASLLVDALRPNIAQTSEHVPAIIHTGPFGNIAHGTSSILGDIIGLKMFDYLVTEAGFGSDLGFEKFIDIVLRLSDFKLSAVVLVATVRAMRYHGGGRINEPDVNAVLRGSENLMWHVQNIKKFGFNPVVAINRHSNDTDAEINAISNILTKNGIEFSISDAYSDGGHGAVDLAEKVLKSISDYNPRYIYGINDDPEEKISKIAMNVYNADSVEFSGDAAKTMKLIKDDFSDLYVCMAKTQSSISDNAKLINVPEGFTVKINGININSGSGFIIPLLGNIMTMPGLPRRPASENIDIDDYGNITGLQ</sequence>
<evidence type="ECO:0000313" key="8">
    <source>
        <dbReference type="Proteomes" id="UP000192315"/>
    </source>
</evidence>
<dbReference type="EMBL" id="FWYE01000002">
    <property type="protein sequence ID" value="SMD31103.1"/>
    <property type="molecule type" value="Genomic_DNA"/>
</dbReference>
<dbReference type="PROSITE" id="PS00722">
    <property type="entry name" value="FTHFS_2"/>
    <property type="match status" value="1"/>
</dbReference>
<organism evidence="7 8">
    <name type="scientific">Picrophilus torridus (strain ATCC 700027 / DSM 9790 / JCM 10055 / NBRC 100828 / KAW 2/3)</name>
    <dbReference type="NCBI Taxonomy" id="1122961"/>
    <lineage>
        <taxon>Archaea</taxon>
        <taxon>Methanobacteriati</taxon>
        <taxon>Thermoplasmatota</taxon>
        <taxon>Thermoplasmata</taxon>
        <taxon>Thermoplasmatales</taxon>
        <taxon>Picrophilaceae</taxon>
        <taxon>Picrophilus</taxon>
    </lineage>
</organism>
<dbReference type="Gene3D" id="3.10.410.10">
    <property type="entry name" value="Formyltetrahydrofolate synthetase, domain 3"/>
    <property type="match status" value="1"/>
</dbReference>
<dbReference type="Pfam" id="PF01268">
    <property type="entry name" value="FTHFS"/>
    <property type="match status" value="1"/>
</dbReference>
<keyword evidence="3 6" id="KW-0436">Ligase</keyword>
<comment type="pathway">
    <text evidence="1 6">One-carbon metabolism; tetrahydrofolate interconversion.</text>
</comment>
<comment type="similarity">
    <text evidence="6">Belongs to the formate--tetrahydrofolate ligase family.</text>
</comment>
<dbReference type="EC" id="6.3.4.3" evidence="6"/>
<protein>
    <recommendedName>
        <fullName evidence="6">Formate--tetrahydrofolate ligase</fullName>
        <ecNumber evidence="6">6.3.4.3</ecNumber>
    </recommendedName>
    <alternativeName>
        <fullName evidence="6">Formyltetrahydrofolate synthetase</fullName>
        <shortName evidence="6">FHS</shortName>
        <shortName evidence="6">FTHFS</shortName>
    </alternativeName>
</protein>
<evidence type="ECO:0000256" key="5">
    <source>
        <dbReference type="ARBA" id="ARBA00022840"/>
    </source>
</evidence>
<dbReference type="InterPro" id="IPR027417">
    <property type="entry name" value="P-loop_NTPase"/>
</dbReference>
<evidence type="ECO:0000256" key="6">
    <source>
        <dbReference type="HAMAP-Rule" id="MF_01543"/>
    </source>
</evidence>
<feature type="binding site" evidence="6">
    <location>
        <begin position="50"/>
        <end position="57"/>
    </location>
    <ligand>
        <name>ATP</name>
        <dbReference type="ChEBI" id="CHEBI:30616"/>
    </ligand>
</feature>
<dbReference type="HAMAP" id="MF_01543">
    <property type="entry name" value="FTHFS"/>
    <property type="match status" value="1"/>
</dbReference>
<dbReference type="Gene3D" id="3.30.1510.10">
    <property type="entry name" value="Domain 2, N(10)-formyltetrahydrofolate synthetase"/>
    <property type="match status" value="1"/>
</dbReference>
<dbReference type="Gene3D" id="3.40.50.300">
    <property type="entry name" value="P-loop containing nucleotide triphosphate hydrolases"/>
    <property type="match status" value="1"/>
</dbReference>
<dbReference type="UniPathway" id="UPA00193"/>
<reference evidence="7 8" key="1">
    <citation type="submission" date="2017-04" db="EMBL/GenBank/DDBJ databases">
        <authorList>
            <person name="Varghese N."/>
            <person name="Submissions S."/>
        </authorList>
    </citation>
    <scope>NUCLEOTIDE SEQUENCE [LARGE SCALE GENOMIC DNA]</scope>
    <source>
        <strain evidence="7 8">DSM 9789</strain>
    </source>
</reference>
<comment type="catalytic activity">
    <reaction evidence="6">
        <text>(6S)-5,6,7,8-tetrahydrofolate + formate + ATP = (6R)-10-formyltetrahydrofolate + ADP + phosphate</text>
        <dbReference type="Rhea" id="RHEA:20221"/>
        <dbReference type="ChEBI" id="CHEBI:15740"/>
        <dbReference type="ChEBI" id="CHEBI:30616"/>
        <dbReference type="ChEBI" id="CHEBI:43474"/>
        <dbReference type="ChEBI" id="CHEBI:57453"/>
        <dbReference type="ChEBI" id="CHEBI:195366"/>
        <dbReference type="ChEBI" id="CHEBI:456216"/>
        <dbReference type="EC" id="6.3.4.3"/>
    </reaction>
</comment>
<dbReference type="Proteomes" id="UP000192315">
    <property type="component" value="Unassembled WGS sequence"/>
</dbReference>
<comment type="caution">
    <text evidence="7">The sequence shown here is derived from an EMBL/GenBank/DDBJ whole genome shotgun (WGS) entry which is preliminary data.</text>
</comment>
<dbReference type="CDD" id="cd00477">
    <property type="entry name" value="FTHFS"/>
    <property type="match status" value="1"/>
</dbReference>
<dbReference type="GO" id="GO:0035999">
    <property type="term" value="P:tetrahydrofolate interconversion"/>
    <property type="evidence" value="ECO:0007669"/>
    <property type="project" value="UniProtKB-UniRule"/>
</dbReference>
<dbReference type="RefSeq" id="WP_084272873.1">
    <property type="nucleotide sequence ID" value="NZ_FWYE01000002.1"/>
</dbReference>
<name>A0A8G2FX66_PICTO</name>